<sequence>MYHRIASRILAVVLICVVGNAAMGQATRSPFTANGIGDIVELAQAHNQGNGGLGISNGNYWNLNNMNPALLPYNSLTVFSAGFVGGQRTVASESLEEQYTAGNLNYLVTAFPVKKGIWTTSIGLMPYSNVNYDFTYTSVVTGSNDVVEIRERGTGGFNQFYWSNGVALNKYLFVGLKATYIFSSIEKKFSNTIQNVGNVYTPVVTDRVTVSDFLLSGGLAFNADSIFNSKVKFKAGLTYDLGTDVNAKKFQSFDRTVDNRPPIATDTLIDNQSGIVRIPQAIGLGISFNRGLRWMIGMDVKMQKWSEYKRFDGSDGSFDDSFKITLGGEWTPDPSSVTSYIKRITYRIGGSYENTPYLVDNEGEMNQVKDFGINFGWSLPAGRFSSFDMAFRYGRRGSIDKTILEENYYRVYLGITFNDQWFIKRKYD</sequence>
<name>A0A975A2P0_9BACT</name>
<reference evidence="2" key="1">
    <citation type="submission" date="2021-02" db="EMBL/GenBank/DDBJ databases">
        <title>Fulvivirga sp. S481 isolated from sea water.</title>
        <authorList>
            <person name="Bae S.S."/>
            <person name="Baek K."/>
        </authorList>
    </citation>
    <scope>NUCLEOTIDE SEQUENCE</scope>
    <source>
        <strain evidence="2">S481</strain>
    </source>
</reference>
<dbReference type="Gene3D" id="2.40.160.60">
    <property type="entry name" value="Outer membrane protein transport protein (OMPP1/FadL/TodX)"/>
    <property type="match status" value="1"/>
</dbReference>
<organism evidence="2 3">
    <name type="scientific">Fulvivirga lutea</name>
    <dbReference type="NCBI Taxonomy" id="2810512"/>
    <lineage>
        <taxon>Bacteria</taxon>
        <taxon>Pseudomonadati</taxon>
        <taxon>Bacteroidota</taxon>
        <taxon>Cytophagia</taxon>
        <taxon>Cytophagales</taxon>
        <taxon>Fulvivirgaceae</taxon>
        <taxon>Fulvivirga</taxon>
    </lineage>
</organism>
<evidence type="ECO:0000313" key="2">
    <source>
        <dbReference type="EMBL" id="QSE98742.1"/>
    </source>
</evidence>
<dbReference type="AlphaFoldDB" id="A0A975A2P0"/>
<evidence type="ECO:0000256" key="1">
    <source>
        <dbReference type="SAM" id="SignalP"/>
    </source>
</evidence>
<dbReference type="KEGG" id="fuv:JR347_06585"/>
<evidence type="ECO:0008006" key="4">
    <source>
        <dbReference type="Google" id="ProtNLM"/>
    </source>
</evidence>
<evidence type="ECO:0000313" key="3">
    <source>
        <dbReference type="Proteomes" id="UP000662783"/>
    </source>
</evidence>
<gene>
    <name evidence="2" type="ORF">JR347_06585</name>
</gene>
<keyword evidence="3" id="KW-1185">Reference proteome</keyword>
<dbReference type="RefSeq" id="WP_205723256.1">
    <property type="nucleotide sequence ID" value="NZ_CP070608.1"/>
</dbReference>
<accession>A0A975A2P0</accession>
<dbReference type="SUPFAM" id="SSF56935">
    <property type="entry name" value="Porins"/>
    <property type="match status" value="1"/>
</dbReference>
<feature type="signal peptide" evidence="1">
    <location>
        <begin position="1"/>
        <end position="21"/>
    </location>
</feature>
<keyword evidence="1" id="KW-0732">Signal</keyword>
<proteinExistence type="predicted"/>
<protein>
    <recommendedName>
        <fullName evidence="4">Long-chain fatty acid transport protein</fullName>
    </recommendedName>
</protein>
<dbReference type="Proteomes" id="UP000662783">
    <property type="component" value="Chromosome"/>
</dbReference>
<dbReference type="EMBL" id="CP070608">
    <property type="protein sequence ID" value="QSE98742.1"/>
    <property type="molecule type" value="Genomic_DNA"/>
</dbReference>
<feature type="chain" id="PRO_5036995195" description="Long-chain fatty acid transport protein" evidence="1">
    <location>
        <begin position="22"/>
        <end position="428"/>
    </location>
</feature>